<reference evidence="1" key="1">
    <citation type="submission" date="2021-01" db="EMBL/GenBank/DDBJ databases">
        <title>Whole genome shotgun sequence of Sphaerimonospora thailandensis NBRC 107569.</title>
        <authorList>
            <person name="Komaki H."/>
            <person name="Tamura T."/>
        </authorList>
    </citation>
    <scope>NUCLEOTIDE SEQUENCE</scope>
    <source>
        <strain evidence="1">NBRC 107569</strain>
    </source>
</reference>
<protein>
    <submittedName>
        <fullName evidence="1">Uncharacterized protein</fullName>
    </submittedName>
</protein>
<dbReference type="AlphaFoldDB" id="A0A8J3VZ15"/>
<accession>A0A8J3VZ15</accession>
<organism evidence="1 2">
    <name type="scientific">Sphaerimonospora thailandensis</name>
    <dbReference type="NCBI Taxonomy" id="795644"/>
    <lineage>
        <taxon>Bacteria</taxon>
        <taxon>Bacillati</taxon>
        <taxon>Actinomycetota</taxon>
        <taxon>Actinomycetes</taxon>
        <taxon>Streptosporangiales</taxon>
        <taxon>Streptosporangiaceae</taxon>
        <taxon>Sphaerimonospora</taxon>
    </lineage>
</organism>
<dbReference type="EMBL" id="BOOG01000019">
    <property type="protein sequence ID" value="GIH70067.1"/>
    <property type="molecule type" value="Genomic_DNA"/>
</dbReference>
<proteinExistence type="predicted"/>
<comment type="caution">
    <text evidence="1">The sequence shown here is derived from an EMBL/GenBank/DDBJ whole genome shotgun (WGS) entry which is preliminary data.</text>
</comment>
<dbReference type="Proteomes" id="UP000610966">
    <property type="component" value="Unassembled WGS sequence"/>
</dbReference>
<name>A0A8J3VZ15_9ACTN</name>
<sequence>MNAGDSALSRSADIQFTFHRPVQVPVTLRAMLAQRISFSWNGVVSYLIDEDGMYVWKEVPDVRLTDEIDYEGEARCGRTSRRK</sequence>
<evidence type="ECO:0000313" key="2">
    <source>
        <dbReference type="Proteomes" id="UP000610966"/>
    </source>
</evidence>
<evidence type="ECO:0000313" key="1">
    <source>
        <dbReference type="EMBL" id="GIH70067.1"/>
    </source>
</evidence>
<keyword evidence="2" id="KW-1185">Reference proteome</keyword>
<gene>
    <name evidence="1" type="ORF">Mth01_23200</name>
</gene>